<reference evidence="1 2" key="1">
    <citation type="submission" date="2015-01" db="EMBL/GenBank/DDBJ databases">
        <title>Evolution of Trichinella species and genotypes.</title>
        <authorList>
            <person name="Korhonen P.K."/>
            <person name="Edoardo P."/>
            <person name="Giuseppe L.R."/>
            <person name="Gasser R.B."/>
        </authorList>
    </citation>
    <scope>NUCLEOTIDE SEQUENCE [LARGE SCALE GENOMIC DNA]</scope>
    <source>
        <strain evidence="1">ISS120</strain>
    </source>
</reference>
<dbReference type="EMBL" id="JYDI01000069">
    <property type="protein sequence ID" value="KRY54473.1"/>
    <property type="molecule type" value="Genomic_DNA"/>
</dbReference>
<sequence>MKLLEKNNIRNNNYVSLDKYNQMNLVHLLFSFGYECESRSSSTNSRNGYTYPVKIDHINILDIHKSDSKNHLLHFIASGGQQQSNLRGTFFTSFSEALIQYRNPPSFTVGSSNSELGTHNLPTAPQFFMNTHNMGTYIIVQGSAVRLTHGTQFVKQDVGRICLNRIQRDFYCHVSIFALVKKNSSDHI</sequence>
<keyword evidence="2" id="KW-1185">Reference proteome</keyword>
<protein>
    <submittedName>
        <fullName evidence="1">Uncharacterized protein</fullName>
    </submittedName>
</protein>
<comment type="caution">
    <text evidence="1">The sequence shown here is derived from an EMBL/GenBank/DDBJ whole genome shotgun (WGS) entry which is preliminary data.</text>
</comment>
<dbReference type="Proteomes" id="UP000054653">
    <property type="component" value="Unassembled WGS sequence"/>
</dbReference>
<dbReference type="AlphaFoldDB" id="A0A0V1CZ64"/>
<evidence type="ECO:0000313" key="1">
    <source>
        <dbReference type="EMBL" id="KRY54473.1"/>
    </source>
</evidence>
<accession>A0A0V1CZ64</accession>
<gene>
    <name evidence="1" type="ORF">T03_7093</name>
</gene>
<evidence type="ECO:0000313" key="2">
    <source>
        <dbReference type="Proteomes" id="UP000054653"/>
    </source>
</evidence>
<name>A0A0V1CZ64_TRIBR</name>
<proteinExistence type="predicted"/>
<organism evidence="1 2">
    <name type="scientific">Trichinella britovi</name>
    <name type="common">Parasitic roundworm</name>
    <dbReference type="NCBI Taxonomy" id="45882"/>
    <lineage>
        <taxon>Eukaryota</taxon>
        <taxon>Metazoa</taxon>
        <taxon>Ecdysozoa</taxon>
        <taxon>Nematoda</taxon>
        <taxon>Enoplea</taxon>
        <taxon>Dorylaimia</taxon>
        <taxon>Trichinellida</taxon>
        <taxon>Trichinellidae</taxon>
        <taxon>Trichinella</taxon>
    </lineage>
</organism>